<name>A0A0B1TLJ4_OESDE</name>
<dbReference type="SUPFAM" id="SSF51735">
    <property type="entry name" value="NAD(P)-binding Rossmann-fold domains"/>
    <property type="match status" value="1"/>
</dbReference>
<gene>
    <name evidence="4" type="ORF">OESDEN_03051</name>
</gene>
<keyword evidence="2" id="KW-0560">Oxidoreductase</keyword>
<dbReference type="Gene3D" id="3.40.50.720">
    <property type="entry name" value="NAD(P)-binding Rossmann-like Domain"/>
    <property type="match status" value="1"/>
</dbReference>
<dbReference type="GO" id="GO:0005737">
    <property type="term" value="C:cytoplasm"/>
    <property type="evidence" value="ECO:0007669"/>
    <property type="project" value="TreeGrafter"/>
</dbReference>
<dbReference type="CDD" id="cd05325">
    <property type="entry name" value="carb_red_sniffer_like_SDR_c"/>
    <property type="match status" value="1"/>
</dbReference>
<protein>
    <submittedName>
        <fullName evidence="4">Oxidoreductase, short chain dehydrogenase/reductase family protein</fullName>
    </submittedName>
</protein>
<dbReference type="PRINTS" id="PR00080">
    <property type="entry name" value="SDRFAMILY"/>
</dbReference>
<accession>A0A0B1TLJ4</accession>
<dbReference type="InterPro" id="IPR036291">
    <property type="entry name" value="NAD(P)-bd_dom_sf"/>
</dbReference>
<dbReference type="OrthoDB" id="7289984at2759"/>
<dbReference type="PANTHER" id="PTHR43544">
    <property type="entry name" value="SHORT-CHAIN DEHYDROGENASE/REDUCTASE"/>
    <property type="match status" value="1"/>
</dbReference>
<dbReference type="GO" id="GO:0016491">
    <property type="term" value="F:oxidoreductase activity"/>
    <property type="evidence" value="ECO:0007669"/>
    <property type="project" value="UniProtKB-KW"/>
</dbReference>
<keyword evidence="5" id="KW-1185">Reference proteome</keyword>
<sequence length="250" mass="27462">MAPCSVLVTGANRGIGLRLVKQFLYNKGIRHVIATAREPNDAKELNEMNDERLRVLKLDLTCDKSIKNMESEVEEIVGDRGLTLLVNNAGIYVRYTTNQEPNRDDMLRTFNTNAIGTTMLTQTLLPLLRKAAKQMDSDEFSAKRAAIISISSGLGSIADNTSGSGHTGMLAYRASKSALNSIMKTMAIDLEPEHILVAMFCPGWVQTDMGGKKATATVEQSVDGLVPSIYNLTKEHHGGYFNRDLKPIPF</sequence>
<organism evidence="4 5">
    <name type="scientific">Oesophagostomum dentatum</name>
    <name type="common">Nodular worm</name>
    <dbReference type="NCBI Taxonomy" id="61180"/>
    <lineage>
        <taxon>Eukaryota</taxon>
        <taxon>Metazoa</taxon>
        <taxon>Ecdysozoa</taxon>
        <taxon>Nematoda</taxon>
        <taxon>Chromadorea</taxon>
        <taxon>Rhabditida</taxon>
        <taxon>Rhabditina</taxon>
        <taxon>Rhabditomorpha</taxon>
        <taxon>Strongyloidea</taxon>
        <taxon>Strongylidae</taxon>
        <taxon>Oesophagostomum</taxon>
    </lineage>
</organism>
<dbReference type="InterPro" id="IPR002347">
    <property type="entry name" value="SDR_fam"/>
</dbReference>
<dbReference type="PANTHER" id="PTHR43544:SF7">
    <property type="entry name" value="NADB-LER2"/>
    <property type="match status" value="1"/>
</dbReference>
<evidence type="ECO:0000256" key="3">
    <source>
        <dbReference type="RuleBase" id="RU000363"/>
    </source>
</evidence>
<evidence type="ECO:0000256" key="2">
    <source>
        <dbReference type="ARBA" id="ARBA00023002"/>
    </source>
</evidence>
<dbReference type="AlphaFoldDB" id="A0A0B1TLJ4"/>
<dbReference type="EMBL" id="KN549546">
    <property type="protein sequence ID" value="KHJ96976.1"/>
    <property type="molecule type" value="Genomic_DNA"/>
</dbReference>
<dbReference type="Pfam" id="PF00106">
    <property type="entry name" value="adh_short"/>
    <property type="match status" value="1"/>
</dbReference>
<reference evidence="4 5" key="1">
    <citation type="submission" date="2014-03" db="EMBL/GenBank/DDBJ databases">
        <title>Draft genome of the hookworm Oesophagostomum dentatum.</title>
        <authorList>
            <person name="Mitreva M."/>
        </authorList>
    </citation>
    <scope>NUCLEOTIDE SEQUENCE [LARGE SCALE GENOMIC DNA]</scope>
    <source>
        <strain evidence="4 5">OD-Hann</strain>
    </source>
</reference>
<evidence type="ECO:0000313" key="5">
    <source>
        <dbReference type="Proteomes" id="UP000053660"/>
    </source>
</evidence>
<evidence type="ECO:0000256" key="1">
    <source>
        <dbReference type="ARBA" id="ARBA00022857"/>
    </source>
</evidence>
<dbReference type="InterPro" id="IPR051468">
    <property type="entry name" value="Fungal_SecMetab_SDRs"/>
</dbReference>
<comment type="similarity">
    <text evidence="3">Belongs to the short-chain dehydrogenases/reductases (SDR) family.</text>
</comment>
<evidence type="ECO:0000313" key="4">
    <source>
        <dbReference type="EMBL" id="KHJ96976.1"/>
    </source>
</evidence>
<proteinExistence type="inferred from homology"/>
<keyword evidence="1" id="KW-0521">NADP</keyword>
<dbReference type="Proteomes" id="UP000053660">
    <property type="component" value="Unassembled WGS sequence"/>
</dbReference>
<dbReference type="PRINTS" id="PR00081">
    <property type="entry name" value="GDHRDH"/>
</dbReference>